<evidence type="ECO:0000259" key="1">
    <source>
        <dbReference type="Pfam" id="PF23001"/>
    </source>
</evidence>
<dbReference type="AlphaFoldDB" id="A0A8X7WPQ5"/>
<organism evidence="2 3">
    <name type="scientific">Brassica carinata</name>
    <name type="common">Ethiopian mustard</name>
    <name type="synonym">Abyssinian cabbage</name>
    <dbReference type="NCBI Taxonomy" id="52824"/>
    <lineage>
        <taxon>Eukaryota</taxon>
        <taxon>Viridiplantae</taxon>
        <taxon>Streptophyta</taxon>
        <taxon>Embryophyta</taxon>
        <taxon>Tracheophyta</taxon>
        <taxon>Spermatophyta</taxon>
        <taxon>Magnoliopsida</taxon>
        <taxon>eudicotyledons</taxon>
        <taxon>Gunneridae</taxon>
        <taxon>Pentapetalae</taxon>
        <taxon>rosids</taxon>
        <taxon>malvids</taxon>
        <taxon>Brassicales</taxon>
        <taxon>Brassicaceae</taxon>
        <taxon>Brassiceae</taxon>
        <taxon>Brassica</taxon>
    </lineage>
</organism>
<accession>A0A8X7WPQ5</accession>
<evidence type="ECO:0000313" key="2">
    <source>
        <dbReference type="EMBL" id="KAG2333656.1"/>
    </source>
</evidence>
<dbReference type="Pfam" id="PF23001">
    <property type="entry name" value="MBTP1_N"/>
    <property type="match status" value="1"/>
</dbReference>
<gene>
    <name evidence="2" type="ORF">Bca52824_004836</name>
</gene>
<dbReference type="InterPro" id="IPR055143">
    <property type="entry name" value="MBTP1_N"/>
</dbReference>
<evidence type="ECO:0000313" key="3">
    <source>
        <dbReference type="Proteomes" id="UP000886595"/>
    </source>
</evidence>
<protein>
    <recommendedName>
        <fullName evidence="1">Membrane-bound transcription factor site-1 protease-like N-terminal domain-containing protein</fullName>
    </recommendedName>
</protein>
<feature type="domain" description="Membrane-bound transcription factor site-1 protease-like N-terminal" evidence="1">
    <location>
        <begin position="40"/>
        <end position="113"/>
    </location>
</feature>
<keyword evidence="3" id="KW-1185">Reference proteome</keyword>
<name>A0A8X7WPQ5_BRACI</name>
<sequence>MLLAEASSSACRSYILVALLSVFLFWRLRLNPQNAEIATHTNYIIRFKHYEPAETHRIYLESEVRSGGWGWIERDNPAAKYPTDFGVLWIEESGREAVVEEIERLAMVKDVNVEFRYQRVLLGGSFLDGEKRPGRSSRLCLSKKELIARPRGLLVTPPRQGVFSLK</sequence>
<proteinExistence type="predicted"/>
<comment type="caution">
    <text evidence="2">The sequence shown here is derived from an EMBL/GenBank/DDBJ whole genome shotgun (WGS) entry which is preliminary data.</text>
</comment>
<dbReference type="Proteomes" id="UP000886595">
    <property type="component" value="Unassembled WGS sequence"/>
</dbReference>
<dbReference type="EMBL" id="JAAMPC010000001">
    <property type="protein sequence ID" value="KAG2333656.1"/>
    <property type="molecule type" value="Genomic_DNA"/>
</dbReference>
<reference evidence="2 3" key="1">
    <citation type="submission" date="2020-02" db="EMBL/GenBank/DDBJ databases">
        <authorList>
            <person name="Ma Q."/>
            <person name="Huang Y."/>
            <person name="Song X."/>
            <person name="Pei D."/>
        </authorList>
    </citation>
    <scope>NUCLEOTIDE SEQUENCE [LARGE SCALE GENOMIC DNA]</scope>
    <source>
        <strain evidence="2">Sxm20200214</strain>
        <tissue evidence="2">Leaf</tissue>
    </source>
</reference>
<dbReference type="OrthoDB" id="1740355at2759"/>